<dbReference type="PANTHER" id="PTHR46577:SF1">
    <property type="entry name" value="HTH-TYPE TRANSCRIPTIONAL REGULATORY PROTEIN GABR"/>
    <property type="match status" value="1"/>
</dbReference>
<dbReference type="RefSeq" id="WP_052013032.1">
    <property type="nucleotide sequence ID" value="NZ_BAUV01000011.1"/>
</dbReference>
<dbReference type="InterPro" id="IPR000524">
    <property type="entry name" value="Tscrpt_reg_HTH_GntR"/>
</dbReference>
<evidence type="ECO:0000256" key="5">
    <source>
        <dbReference type="ARBA" id="ARBA00023015"/>
    </source>
</evidence>
<dbReference type="CDD" id="cd00609">
    <property type="entry name" value="AAT_like"/>
    <property type="match status" value="1"/>
</dbReference>
<dbReference type="GO" id="GO:0008483">
    <property type="term" value="F:transaminase activity"/>
    <property type="evidence" value="ECO:0007669"/>
    <property type="project" value="UniProtKB-KW"/>
</dbReference>
<sequence length="469" mass="53817">MFICSPVFEEGRSPYYLQLYQYMKKEIVEGRLSATEKLPSIRGLSTHLHVSKNTVEAAYQQLLAEGYIESQPKKGYFVSQVGPSLFKTIQTKEENKFRFNPSINVQTQLPYDFHYGSIERSAFPMKQWKKWSNLAYEMEMGATQAYGEAQGEQSLREEIANYLLQARGINSTAGQIYITSGTQQSISLLCQSILASNQQVAFEEPGYNEARLMFKSHHFSIQPISLEHDGLNVKELNQTQAKIVYTTPSHQFPCGMIMPIKKRLELIQWANETGGIVIEDDYDGEYRYRGKPIPALRSLSDEIIYLGTFSKMLLPSLRISFAVLPPRMLEKLQTLNQTVPRVIQNTMSLFMKEGDWERHVRRMKTLYQKKHDLLIHSIEEHLGESVKIVGSDSGLHLLLEVHSNDTEQQLIDKAAENGVKVYPTHLYWSDPRKVHQKLIMIGFGNIENEKINKGILKLQEAWFGLREDG</sequence>
<evidence type="ECO:0000256" key="2">
    <source>
        <dbReference type="ARBA" id="ARBA00005384"/>
    </source>
</evidence>
<evidence type="ECO:0000256" key="4">
    <source>
        <dbReference type="ARBA" id="ARBA00022898"/>
    </source>
</evidence>
<keyword evidence="3" id="KW-0808">Transferase</keyword>
<dbReference type="SUPFAM" id="SSF46785">
    <property type="entry name" value="Winged helix' DNA-binding domain"/>
    <property type="match status" value="1"/>
</dbReference>
<dbReference type="GO" id="GO:0030170">
    <property type="term" value="F:pyridoxal phosphate binding"/>
    <property type="evidence" value="ECO:0007669"/>
    <property type="project" value="InterPro"/>
</dbReference>
<name>W4QSB3_HALA3</name>
<keyword evidence="7" id="KW-0804">Transcription</keyword>
<dbReference type="PANTHER" id="PTHR46577">
    <property type="entry name" value="HTH-TYPE TRANSCRIPTIONAL REGULATORY PROTEIN GABR"/>
    <property type="match status" value="1"/>
</dbReference>
<dbReference type="SUPFAM" id="SSF53383">
    <property type="entry name" value="PLP-dependent transferases"/>
    <property type="match status" value="1"/>
</dbReference>
<dbReference type="GO" id="GO:0003700">
    <property type="term" value="F:DNA-binding transcription factor activity"/>
    <property type="evidence" value="ECO:0007669"/>
    <property type="project" value="InterPro"/>
</dbReference>
<dbReference type="Pfam" id="PF00155">
    <property type="entry name" value="Aminotran_1_2"/>
    <property type="match status" value="1"/>
</dbReference>
<dbReference type="Pfam" id="PF00392">
    <property type="entry name" value="GntR"/>
    <property type="match status" value="1"/>
</dbReference>
<dbReference type="InterPro" id="IPR004839">
    <property type="entry name" value="Aminotransferase_I/II_large"/>
</dbReference>
<comment type="cofactor">
    <cofactor evidence="1">
        <name>pyridoxal 5'-phosphate</name>
        <dbReference type="ChEBI" id="CHEBI:597326"/>
    </cofactor>
</comment>
<dbReference type="Proteomes" id="UP000018896">
    <property type="component" value="Unassembled WGS sequence"/>
</dbReference>
<evidence type="ECO:0000256" key="7">
    <source>
        <dbReference type="ARBA" id="ARBA00023163"/>
    </source>
</evidence>
<dbReference type="GO" id="GO:0003677">
    <property type="term" value="F:DNA binding"/>
    <property type="evidence" value="ECO:0007669"/>
    <property type="project" value="UniProtKB-KW"/>
</dbReference>
<dbReference type="Gene3D" id="1.10.10.10">
    <property type="entry name" value="Winged helix-like DNA-binding domain superfamily/Winged helix DNA-binding domain"/>
    <property type="match status" value="1"/>
</dbReference>
<proteinExistence type="inferred from homology"/>
<keyword evidence="6" id="KW-0238">DNA-binding</keyword>
<dbReference type="CDD" id="cd07377">
    <property type="entry name" value="WHTH_GntR"/>
    <property type="match status" value="1"/>
</dbReference>
<dbReference type="AlphaFoldDB" id="W4QSB3"/>
<organism evidence="9 10">
    <name type="scientific">Halalkalibacter akibai (strain ATCC 43226 / DSM 21942 / CIP 109018 / JCM 9157 / 1139)</name>
    <name type="common">Bacillus akibai</name>
    <dbReference type="NCBI Taxonomy" id="1236973"/>
    <lineage>
        <taxon>Bacteria</taxon>
        <taxon>Bacillati</taxon>
        <taxon>Bacillota</taxon>
        <taxon>Bacilli</taxon>
        <taxon>Bacillales</taxon>
        <taxon>Bacillaceae</taxon>
        <taxon>Halalkalibacter</taxon>
    </lineage>
</organism>
<keyword evidence="10" id="KW-1185">Reference proteome</keyword>
<dbReference type="STRING" id="1236973.JCM9157_1902"/>
<dbReference type="EMBL" id="BAUV01000011">
    <property type="protein sequence ID" value="GAE34822.1"/>
    <property type="molecule type" value="Genomic_DNA"/>
</dbReference>
<evidence type="ECO:0000256" key="1">
    <source>
        <dbReference type="ARBA" id="ARBA00001933"/>
    </source>
</evidence>
<gene>
    <name evidence="9" type="ORF">JCM9157_1902</name>
</gene>
<dbReference type="SMART" id="SM00345">
    <property type="entry name" value="HTH_GNTR"/>
    <property type="match status" value="1"/>
</dbReference>
<dbReference type="InterPro" id="IPR051446">
    <property type="entry name" value="HTH_trans_reg/aminotransferase"/>
</dbReference>
<comment type="similarity">
    <text evidence="2">In the C-terminal section; belongs to the class-I pyridoxal-phosphate-dependent aminotransferase family.</text>
</comment>
<reference evidence="9 10" key="1">
    <citation type="journal article" date="2014" name="Genome Announc.">
        <title>Draft Genome Sequences of Three Alkaliphilic Bacillus Strains, Bacillus wakoensis JCM 9140T, Bacillus akibai JCM 9157T, and Bacillus hemicellulosilyticus JCM 9152T.</title>
        <authorList>
            <person name="Yuki M."/>
            <person name="Oshima K."/>
            <person name="Suda W."/>
            <person name="Oshida Y."/>
            <person name="Kitamura K."/>
            <person name="Iida T."/>
            <person name="Hattori M."/>
            <person name="Ohkuma M."/>
        </authorList>
    </citation>
    <scope>NUCLEOTIDE SEQUENCE [LARGE SCALE GENOMIC DNA]</scope>
    <source>
        <strain evidence="9 10">JCM 9157</strain>
    </source>
</reference>
<keyword evidence="4" id="KW-0663">Pyridoxal phosphate</keyword>
<evidence type="ECO:0000313" key="9">
    <source>
        <dbReference type="EMBL" id="GAE34822.1"/>
    </source>
</evidence>
<evidence type="ECO:0000256" key="3">
    <source>
        <dbReference type="ARBA" id="ARBA00022576"/>
    </source>
</evidence>
<dbReference type="InterPro" id="IPR036388">
    <property type="entry name" value="WH-like_DNA-bd_sf"/>
</dbReference>
<keyword evidence="3" id="KW-0032">Aminotransferase</keyword>
<dbReference type="InterPro" id="IPR015421">
    <property type="entry name" value="PyrdxlP-dep_Trfase_major"/>
</dbReference>
<accession>W4QSB3</accession>
<dbReference type="InterPro" id="IPR015424">
    <property type="entry name" value="PyrdxlP-dep_Trfase"/>
</dbReference>
<dbReference type="InterPro" id="IPR036390">
    <property type="entry name" value="WH_DNA-bd_sf"/>
</dbReference>
<comment type="caution">
    <text evidence="9">The sequence shown here is derived from an EMBL/GenBank/DDBJ whole genome shotgun (WGS) entry which is preliminary data.</text>
</comment>
<evidence type="ECO:0000256" key="6">
    <source>
        <dbReference type="ARBA" id="ARBA00023125"/>
    </source>
</evidence>
<dbReference type="Gene3D" id="3.40.640.10">
    <property type="entry name" value="Type I PLP-dependent aspartate aminotransferase-like (Major domain)"/>
    <property type="match status" value="1"/>
</dbReference>
<dbReference type="PROSITE" id="PS50949">
    <property type="entry name" value="HTH_GNTR"/>
    <property type="match status" value="1"/>
</dbReference>
<keyword evidence="5" id="KW-0805">Transcription regulation</keyword>
<evidence type="ECO:0000313" key="10">
    <source>
        <dbReference type="Proteomes" id="UP000018896"/>
    </source>
</evidence>
<protein>
    <submittedName>
        <fullName evidence="9">Transcriptional regulator</fullName>
    </submittedName>
</protein>
<dbReference type="eggNOG" id="COG1167">
    <property type="taxonomic scope" value="Bacteria"/>
</dbReference>
<evidence type="ECO:0000259" key="8">
    <source>
        <dbReference type="PROSITE" id="PS50949"/>
    </source>
</evidence>
<dbReference type="OrthoDB" id="9808770at2"/>
<feature type="domain" description="HTH gntR-type" evidence="8">
    <location>
        <begin position="13"/>
        <end position="81"/>
    </location>
</feature>